<feature type="domain" description="GH15-like" evidence="1">
    <location>
        <begin position="242"/>
        <end position="598"/>
    </location>
</feature>
<dbReference type="AlphaFoldDB" id="A0A5C8ZHF8"/>
<proteinExistence type="predicted"/>
<evidence type="ECO:0000313" key="3">
    <source>
        <dbReference type="EMBL" id="TXR57267.1"/>
    </source>
</evidence>
<comment type="caution">
    <text evidence="3">The sequence shown here is derived from an EMBL/GenBank/DDBJ whole genome shotgun (WGS) entry which is preliminary data.</text>
</comment>
<protein>
    <submittedName>
        <fullName evidence="3">Glycoside hydrolase family 15 protein</fullName>
    </submittedName>
</protein>
<dbReference type="OrthoDB" id="3902805at2"/>
<dbReference type="PANTHER" id="PTHR31616:SF0">
    <property type="entry name" value="GLUCAN 1,4-ALPHA-GLUCOSIDASE"/>
    <property type="match status" value="1"/>
</dbReference>
<dbReference type="InterPro" id="IPR011613">
    <property type="entry name" value="GH15-like"/>
</dbReference>
<dbReference type="PANTHER" id="PTHR31616">
    <property type="entry name" value="TREHALASE"/>
    <property type="match status" value="1"/>
</dbReference>
<evidence type="ECO:0000313" key="4">
    <source>
        <dbReference type="Proteomes" id="UP000321234"/>
    </source>
</evidence>
<evidence type="ECO:0000259" key="2">
    <source>
        <dbReference type="Pfam" id="PF19291"/>
    </source>
</evidence>
<gene>
    <name evidence="3" type="ORF">FMM08_06705</name>
</gene>
<dbReference type="Pfam" id="PF19291">
    <property type="entry name" value="TREH_N"/>
    <property type="match status" value="1"/>
</dbReference>
<name>A0A5C8ZHF8_9ACTN</name>
<dbReference type="Proteomes" id="UP000321234">
    <property type="component" value="Unassembled WGS sequence"/>
</dbReference>
<dbReference type="GO" id="GO:0005975">
    <property type="term" value="P:carbohydrate metabolic process"/>
    <property type="evidence" value="ECO:0007669"/>
    <property type="project" value="InterPro"/>
</dbReference>
<keyword evidence="4" id="KW-1185">Reference proteome</keyword>
<evidence type="ECO:0000259" key="1">
    <source>
        <dbReference type="Pfam" id="PF00723"/>
    </source>
</evidence>
<dbReference type="InterPro" id="IPR012341">
    <property type="entry name" value="6hp_glycosidase-like_sf"/>
</dbReference>
<dbReference type="InterPro" id="IPR045582">
    <property type="entry name" value="Trehalase-like_N"/>
</dbReference>
<dbReference type="Gene3D" id="1.50.10.10">
    <property type="match status" value="1"/>
</dbReference>
<keyword evidence="3" id="KW-0378">Hydrolase</keyword>
<dbReference type="GO" id="GO:0004553">
    <property type="term" value="F:hydrolase activity, hydrolyzing O-glycosyl compounds"/>
    <property type="evidence" value="ECO:0007669"/>
    <property type="project" value="TreeGrafter"/>
</dbReference>
<dbReference type="EMBL" id="VKAC01000003">
    <property type="protein sequence ID" value="TXR57267.1"/>
    <property type="molecule type" value="Genomic_DNA"/>
</dbReference>
<reference evidence="3 4" key="1">
    <citation type="submission" date="2019-07" db="EMBL/GenBank/DDBJ databases">
        <title>Quadrisphaera sp. strain DD2A genome sequencing and assembly.</title>
        <authorList>
            <person name="Kim I."/>
        </authorList>
    </citation>
    <scope>NUCLEOTIDE SEQUENCE [LARGE SCALE GENOMIC DNA]</scope>
    <source>
        <strain evidence="3 4">DD2A</strain>
    </source>
</reference>
<dbReference type="InterPro" id="IPR008928">
    <property type="entry name" value="6-hairpin_glycosidase_sf"/>
</dbReference>
<accession>A0A5C8ZHF8</accession>
<feature type="domain" description="Trehalase-like N-terminal" evidence="2">
    <location>
        <begin position="16"/>
        <end position="100"/>
    </location>
</feature>
<dbReference type="Pfam" id="PF00723">
    <property type="entry name" value="Glyco_hydro_15"/>
    <property type="match status" value="1"/>
</dbReference>
<sequence length="607" mass="65578">MERDEHGWADLRTYAAVGDGRTVALVARDGQVDWLPLPDLDDTPAFAALLDPADGGCVELRPVEPFTASREHVPHTNVLASTYTTASGRVRVTDALSTGVAGRLPWAELGRRVEGLEGRVPMRAVVRPGTCLGTAGPWVQGSSAGALLRVDGLTMAVVAEVLEPGEDVQGPTRLHRTDAEREVRVDLEVTAGSRSVLGLVATAAEPLWMPSGRAVDAGIDRTADNWRAYSRTVSWDGPWEAAVRRSVMVLKLLLHAPSGAMAAAATTSLPEDPAGGKCWDYRFAWVRDSTYALEAMMRFGLREEPHAAVSWLLRTIRERGTAPDVFYALSGEVPRGEVQQMQAPGWRGAGPVVRGNAASSQLQLGVYGDLFSILRLYVDGGGALDAETGRLLASTADVACDRWRQPDAGMWELHTARHYTSSKMGCWQALTHAVHLAELGQVPGDPSRWRSEAELVREWVAEHCWSPEVGAYTWYPGTDRLDASVLLHAVSGFDRGERMSSTLDALRRELGHGPHLYRYTGAAAEEGSFVACSFWMVSALQLCGRGEEARALMEQLVDGPTPVLNDVGVLAEMVDPATGDWLGNLPQALSHLALVNAAVTVHEHAGR</sequence>
<dbReference type="SUPFAM" id="SSF48208">
    <property type="entry name" value="Six-hairpin glycosidases"/>
    <property type="match status" value="1"/>
</dbReference>
<organism evidence="3 4">
    <name type="scientific">Quadrisphaera setariae</name>
    <dbReference type="NCBI Taxonomy" id="2593304"/>
    <lineage>
        <taxon>Bacteria</taxon>
        <taxon>Bacillati</taxon>
        <taxon>Actinomycetota</taxon>
        <taxon>Actinomycetes</taxon>
        <taxon>Kineosporiales</taxon>
        <taxon>Kineosporiaceae</taxon>
        <taxon>Quadrisphaera</taxon>
    </lineage>
</organism>